<dbReference type="EMBL" id="DXBF01000058">
    <property type="protein sequence ID" value="HIZ62526.1"/>
    <property type="molecule type" value="Genomic_DNA"/>
</dbReference>
<evidence type="ECO:0000313" key="6">
    <source>
        <dbReference type="EMBL" id="HIZ62526.1"/>
    </source>
</evidence>
<dbReference type="GO" id="GO:0016887">
    <property type="term" value="F:ATP hydrolysis activity"/>
    <property type="evidence" value="ECO:0007669"/>
    <property type="project" value="InterPro"/>
</dbReference>
<feature type="domain" description="ABC transporter" evidence="5">
    <location>
        <begin position="4"/>
        <end position="233"/>
    </location>
</feature>
<sequence>MPFVVFDNVCKYYQMGDTRIAASDHVSFTIEKGEFCVILGPSGAGKTTVLNMLGGMDTCDEGKILLDGECVSDFSQKRLTTYRRYDVGFVFQFYNLVQNLTARENVELAAEICRDPLDADTVLEEVGLADRRNNFPAQLSGGEQQRVSIARALAKNPKILLCDEPTGALDYKTGKQVLALLQATCRKQGRTVIVITHNSALAAMADRVIRINSGRVIEETTNPDPTPVERIEW</sequence>
<accession>A0A9D2JPM0</accession>
<dbReference type="AlphaFoldDB" id="A0A9D2JPM0"/>
<keyword evidence="4 6" id="KW-0067">ATP-binding</keyword>
<dbReference type="SUPFAM" id="SSF52540">
    <property type="entry name" value="P-loop containing nucleoside triphosphate hydrolases"/>
    <property type="match status" value="1"/>
</dbReference>
<dbReference type="InterPro" id="IPR017911">
    <property type="entry name" value="MacB-like_ATP-bd"/>
</dbReference>
<dbReference type="GO" id="GO:0005524">
    <property type="term" value="F:ATP binding"/>
    <property type="evidence" value="ECO:0007669"/>
    <property type="project" value="UniProtKB-KW"/>
</dbReference>
<reference evidence="6" key="1">
    <citation type="journal article" date="2021" name="PeerJ">
        <title>Extensive microbial diversity within the chicken gut microbiome revealed by metagenomics and culture.</title>
        <authorList>
            <person name="Gilroy R."/>
            <person name="Ravi A."/>
            <person name="Getino M."/>
            <person name="Pursley I."/>
            <person name="Horton D.L."/>
            <person name="Alikhan N.F."/>
            <person name="Baker D."/>
            <person name="Gharbi K."/>
            <person name="Hall N."/>
            <person name="Watson M."/>
            <person name="Adriaenssens E.M."/>
            <person name="Foster-Nyarko E."/>
            <person name="Jarju S."/>
            <person name="Secka A."/>
            <person name="Antonio M."/>
            <person name="Oren A."/>
            <person name="Chaudhuri R.R."/>
            <person name="La Ragione R."/>
            <person name="Hildebrand F."/>
            <person name="Pallen M.J."/>
        </authorList>
    </citation>
    <scope>NUCLEOTIDE SEQUENCE</scope>
    <source>
        <strain evidence="6">CHK188-11489</strain>
    </source>
</reference>
<dbReference type="Proteomes" id="UP000824105">
    <property type="component" value="Unassembled WGS sequence"/>
</dbReference>
<dbReference type="PROSITE" id="PS50893">
    <property type="entry name" value="ABC_TRANSPORTER_2"/>
    <property type="match status" value="1"/>
</dbReference>
<comment type="similarity">
    <text evidence="1">Belongs to the ABC transporter superfamily.</text>
</comment>
<dbReference type="FunFam" id="3.40.50.300:FF:000032">
    <property type="entry name" value="Export ABC transporter ATP-binding protein"/>
    <property type="match status" value="1"/>
</dbReference>
<dbReference type="Pfam" id="PF00005">
    <property type="entry name" value="ABC_tran"/>
    <property type="match status" value="1"/>
</dbReference>
<gene>
    <name evidence="6" type="ORF">H9724_07150</name>
</gene>
<organism evidence="6 7">
    <name type="scientific">Candidatus Gemmiger avistercoris</name>
    <dbReference type="NCBI Taxonomy" id="2838606"/>
    <lineage>
        <taxon>Bacteria</taxon>
        <taxon>Bacillati</taxon>
        <taxon>Bacillota</taxon>
        <taxon>Clostridia</taxon>
        <taxon>Eubacteriales</taxon>
        <taxon>Gemmiger</taxon>
    </lineage>
</organism>
<evidence type="ECO:0000256" key="1">
    <source>
        <dbReference type="ARBA" id="ARBA00005417"/>
    </source>
</evidence>
<dbReference type="InterPro" id="IPR003439">
    <property type="entry name" value="ABC_transporter-like_ATP-bd"/>
</dbReference>
<evidence type="ECO:0000256" key="4">
    <source>
        <dbReference type="ARBA" id="ARBA00022840"/>
    </source>
</evidence>
<dbReference type="InterPro" id="IPR003593">
    <property type="entry name" value="AAA+_ATPase"/>
</dbReference>
<evidence type="ECO:0000256" key="3">
    <source>
        <dbReference type="ARBA" id="ARBA00022741"/>
    </source>
</evidence>
<dbReference type="GO" id="GO:0098796">
    <property type="term" value="C:membrane protein complex"/>
    <property type="evidence" value="ECO:0007669"/>
    <property type="project" value="UniProtKB-ARBA"/>
</dbReference>
<keyword evidence="2" id="KW-0813">Transport</keyword>
<evidence type="ECO:0000313" key="7">
    <source>
        <dbReference type="Proteomes" id="UP000824105"/>
    </source>
</evidence>
<dbReference type="CDD" id="cd03255">
    <property type="entry name" value="ABC_MJ0796_LolCDE_FtsE"/>
    <property type="match status" value="1"/>
</dbReference>
<dbReference type="Gene3D" id="3.40.50.300">
    <property type="entry name" value="P-loop containing nucleotide triphosphate hydrolases"/>
    <property type="match status" value="1"/>
</dbReference>
<dbReference type="PANTHER" id="PTHR42798">
    <property type="entry name" value="LIPOPROTEIN-RELEASING SYSTEM ATP-BINDING PROTEIN LOLD"/>
    <property type="match status" value="1"/>
</dbReference>
<comment type="caution">
    <text evidence="6">The sequence shown here is derived from an EMBL/GenBank/DDBJ whole genome shotgun (WGS) entry which is preliminary data.</text>
</comment>
<name>A0A9D2JPM0_9FIRM</name>
<dbReference type="InterPro" id="IPR027417">
    <property type="entry name" value="P-loop_NTPase"/>
</dbReference>
<dbReference type="SMART" id="SM00382">
    <property type="entry name" value="AAA"/>
    <property type="match status" value="1"/>
</dbReference>
<dbReference type="PROSITE" id="PS00211">
    <property type="entry name" value="ABC_TRANSPORTER_1"/>
    <property type="match status" value="1"/>
</dbReference>
<protein>
    <submittedName>
        <fullName evidence="6">ABC transporter ATP-binding protein</fullName>
    </submittedName>
</protein>
<proteinExistence type="inferred from homology"/>
<reference evidence="6" key="2">
    <citation type="submission" date="2021-04" db="EMBL/GenBank/DDBJ databases">
        <authorList>
            <person name="Gilroy R."/>
        </authorList>
    </citation>
    <scope>NUCLEOTIDE SEQUENCE</scope>
    <source>
        <strain evidence="6">CHK188-11489</strain>
    </source>
</reference>
<dbReference type="InterPro" id="IPR017871">
    <property type="entry name" value="ABC_transporter-like_CS"/>
</dbReference>
<dbReference type="GO" id="GO:0022857">
    <property type="term" value="F:transmembrane transporter activity"/>
    <property type="evidence" value="ECO:0007669"/>
    <property type="project" value="UniProtKB-ARBA"/>
</dbReference>
<keyword evidence="3" id="KW-0547">Nucleotide-binding</keyword>
<dbReference type="PANTHER" id="PTHR42798:SF2">
    <property type="entry name" value="ABC TRANSPORTER ATP-BINDING PROTEIN MG467-RELATED"/>
    <property type="match status" value="1"/>
</dbReference>
<evidence type="ECO:0000256" key="2">
    <source>
        <dbReference type="ARBA" id="ARBA00022448"/>
    </source>
</evidence>
<evidence type="ECO:0000259" key="5">
    <source>
        <dbReference type="PROSITE" id="PS50893"/>
    </source>
</evidence>